<feature type="transmembrane region" description="Helical" evidence="7">
    <location>
        <begin position="235"/>
        <end position="261"/>
    </location>
</feature>
<dbReference type="GO" id="GO:0005886">
    <property type="term" value="C:plasma membrane"/>
    <property type="evidence" value="ECO:0007669"/>
    <property type="project" value="UniProtKB-SubCell"/>
</dbReference>
<keyword evidence="10" id="KW-1185">Reference proteome</keyword>
<dbReference type="Pfam" id="PF00528">
    <property type="entry name" value="BPD_transp_1"/>
    <property type="match status" value="1"/>
</dbReference>
<evidence type="ECO:0000256" key="5">
    <source>
        <dbReference type="ARBA" id="ARBA00022989"/>
    </source>
</evidence>
<feature type="transmembrane region" description="Helical" evidence="7">
    <location>
        <begin position="9"/>
        <end position="27"/>
    </location>
</feature>
<keyword evidence="4 7" id="KW-0812">Transmembrane</keyword>
<evidence type="ECO:0000256" key="6">
    <source>
        <dbReference type="ARBA" id="ARBA00023136"/>
    </source>
</evidence>
<evidence type="ECO:0000313" key="10">
    <source>
        <dbReference type="Proteomes" id="UP000278222"/>
    </source>
</evidence>
<evidence type="ECO:0000256" key="4">
    <source>
        <dbReference type="ARBA" id="ARBA00022692"/>
    </source>
</evidence>
<dbReference type="Gene3D" id="1.10.3720.10">
    <property type="entry name" value="MetI-like"/>
    <property type="match status" value="1"/>
</dbReference>
<evidence type="ECO:0000256" key="7">
    <source>
        <dbReference type="RuleBase" id="RU363032"/>
    </source>
</evidence>
<dbReference type="Pfam" id="PF19300">
    <property type="entry name" value="BPD_transp_1_N"/>
    <property type="match status" value="1"/>
</dbReference>
<dbReference type="GO" id="GO:0055085">
    <property type="term" value="P:transmembrane transport"/>
    <property type="evidence" value="ECO:0007669"/>
    <property type="project" value="InterPro"/>
</dbReference>
<feature type="domain" description="ABC transmembrane type-1" evidence="8">
    <location>
        <begin position="95"/>
        <end position="304"/>
    </location>
</feature>
<accession>A0A3N1KT02</accession>
<dbReference type="InterPro" id="IPR045621">
    <property type="entry name" value="BPD_transp_1_N"/>
</dbReference>
<dbReference type="OrthoDB" id="9805855at2"/>
<dbReference type="PANTHER" id="PTHR43163">
    <property type="entry name" value="DIPEPTIDE TRANSPORT SYSTEM PERMEASE PROTEIN DPPB-RELATED"/>
    <property type="match status" value="1"/>
</dbReference>
<feature type="transmembrane region" description="Helical" evidence="7">
    <location>
        <begin position="281"/>
        <end position="307"/>
    </location>
</feature>
<name>A0A3N1KT02_9PROT</name>
<feature type="transmembrane region" description="Helical" evidence="7">
    <location>
        <begin position="99"/>
        <end position="123"/>
    </location>
</feature>
<comment type="caution">
    <text evidence="9">The sequence shown here is derived from an EMBL/GenBank/DDBJ whole genome shotgun (WGS) entry which is preliminary data.</text>
</comment>
<dbReference type="Proteomes" id="UP000278222">
    <property type="component" value="Unassembled WGS sequence"/>
</dbReference>
<keyword evidence="5 7" id="KW-1133">Transmembrane helix</keyword>
<dbReference type="InterPro" id="IPR000515">
    <property type="entry name" value="MetI-like"/>
</dbReference>
<dbReference type="CDD" id="cd06261">
    <property type="entry name" value="TM_PBP2"/>
    <property type="match status" value="1"/>
</dbReference>
<protein>
    <submittedName>
        <fullName evidence="9">Peptide/nickel transport system permease protein</fullName>
    </submittedName>
</protein>
<reference evidence="9 10" key="1">
    <citation type="submission" date="2018-11" db="EMBL/GenBank/DDBJ databases">
        <title>Genomic Encyclopedia of Type Strains, Phase IV (KMG-IV): sequencing the most valuable type-strain genomes for metagenomic binning, comparative biology and taxonomic classification.</title>
        <authorList>
            <person name="Goeker M."/>
        </authorList>
    </citation>
    <scope>NUCLEOTIDE SEQUENCE [LARGE SCALE GENOMIC DNA]</scope>
    <source>
        <strain evidence="9 10">DSM 5900</strain>
    </source>
</reference>
<keyword evidence="6 7" id="KW-0472">Membrane</keyword>
<evidence type="ECO:0000256" key="3">
    <source>
        <dbReference type="ARBA" id="ARBA00022475"/>
    </source>
</evidence>
<evidence type="ECO:0000313" key="9">
    <source>
        <dbReference type="EMBL" id="ROP83711.1"/>
    </source>
</evidence>
<sequence>MGYLILKRIAAAIPVMLVVATIVFFLLRLSPGDPAMVLAGDMASPQEVAQIRARLGLDQPLLIQYVTWLGEMARGNFGVSILSKRPVMELIMARLEPTFVLALCAIVLTVLLAVPLGAAAAWYHNSWIDRGVMALSVLGFSIPAFVIGYLLILGLSMSLDIFPSQGYVSPFVDPWGAARHLALPSLTLSVVFMALIARVTRSSVLDVLGEDFVRTARAKGNVERRVLWRHALPNAAIPIITVIGVGIALLISGVVVTESVFNIPGVGLLTIDAILARDYPIVQGLILFFALVFVAVNLLIDIIYVLVDPRIRY</sequence>
<organism evidence="9 10">
    <name type="scientific">Stella humosa</name>
    <dbReference type="NCBI Taxonomy" id="94"/>
    <lineage>
        <taxon>Bacteria</taxon>
        <taxon>Pseudomonadati</taxon>
        <taxon>Pseudomonadota</taxon>
        <taxon>Alphaproteobacteria</taxon>
        <taxon>Rhodospirillales</taxon>
        <taxon>Stellaceae</taxon>
        <taxon>Stella</taxon>
    </lineage>
</organism>
<dbReference type="PROSITE" id="PS50928">
    <property type="entry name" value="ABC_TM1"/>
    <property type="match status" value="1"/>
</dbReference>
<feature type="transmembrane region" description="Helical" evidence="7">
    <location>
        <begin position="135"/>
        <end position="157"/>
    </location>
</feature>
<proteinExistence type="inferred from homology"/>
<dbReference type="PANTHER" id="PTHR43163:SF3">
    <property type="entry name" value="PEPTIDE ABC TRANSPORTER PERMEASE PROTEIN"/>
    <property type="match status" value="1"/>
</dbReference>
<comment type="similarity">
    <text evidence="7">Belongs to the binding-protein-dependent transport system permease family.</text>
</comment>
<keyword evidence="3" id="KW-1003">Cell membrane</keyword>
<evidence type="ECO:0000256" key="2">
    <source>
        <dbReference type="ARBA" id="ARBA00022448"/>
    </source>
</evidence>
<dbReference type="SUPFAM" id="SSF161098">
    <property type="entry name" value="MetI-like"/>
    <property type="match status" value="1"/>
</dbReference>
<evidence type="ECO:0000256" key="1">
    <source>
        <dbReference type="ARBA" id="ARBA00004651"/>
    </source>
</evidence>
<dbReference type="RefSeq" id="WP_123693499.1">
    <property type="nucleotide sequence ID" value="NZ_AP019700.1"/>
</dbReference>
<comment type="subcellular location">
    <subcellularLocation>
        <location evidence="1 7">Cell membrane</location>
        <topology evidence="1 7">Multi-pass membrane protein</topology>
    </subcellularLocation>
</comment>
<feature type="transmembrane region" description="Helical" evidence="7">
    <location>
        <begin position="177"/>
        <end position="197"/>
    </location>
</feature>
<dbReference type="InterPro" id="IPR035906">
    <property type="entry name" value="MetI-like_sf"/>
</dbReference>
<evidence type="ECO:0000259" key="8">
    <source>
        <dbReference type="PROSITE" id="PS50928"/>
    </source>
</evidence>
<dbReference type="AlphaFoldDB" id="A0A3N1KT02"/>
<keyword evidence="2 7" id="KW-0813">Transport</keyword>
<dbReference type="EMBL" id="RJKX01000016">
    <property type="protein sequence ID" value="ROP83711.1"/>
    <property type="molecule type" value="Genomic_DNA"/>
</dbReference>
<gene>
    <name evidence="9" type="ORF">EDC65_4360</name>
</gene>